<dbReference type="AlphaFoldDB" id="A0A8J3WSX4"/>
<keyword evidence="1" id="KW-1133">Transmembrane helix</keyword>
<protein>
    <submittedName>
        <fullName evidence="2">Uncharacterized protein</fullName>
    </submittedName>
</protein>
<keyword evidence="3" id="KW-1185">Reference proteome</keyword>
<organism evidence="2 3">
    <name type="scientific">Planobispora takensis</name>
    <dbReference type="NCBI Taxonomy" id="1367882"/>
    <lineage>
        <taxon>Bacteria</taxon>
        <taxon>Bacillati</taxon>
        <taxon>Actinomycetota</taxon>
        <taxon>Actinomycetes</taxon>
        <taxon>Streptosporangiales</taxon>
        <taxon>Streptosporangiaceae</taxon>
        <taxon>Planobispora</taxon>
    </lineage>
</organism>
<keyword evidence="1" id="KW-0812">Transmembrane</keyword>
<sequence length="72" mass="8108">MSTLSFPVVPTTDMFWNDPTVTVAPAAWAGLVIRAAPAVAAEAAIVRIMMLRRIRDMREVLVWTWVSRTDFM</sequence>
<dbReference type="Proteomes" id="UP000634476">
    <property type="component" value="Unassembled WGS sequence"/>
</dbReference>
<gene>
    <name evidence="2" type="ORF">Pta02_27980</name>
</gene>
<evidence type="ECO:0000256" key="1">
    <source>
        <dbReference type="SAM" id="Phobius"/>
    </source>
</evidence>
<feature type="transmembrane region" description="Helical" evidence="1">
    <location>
        <begin position="26"/>
        <end position="48"/>
    </location>
</feature>
<dbReference type="EMBL" id="BOOK01000018">
    <property type="protein sequence ID" value="GII00790.1"/>
    <property type="molecule type" value="Genomic_DNA"/>
</dbReference>
<evidence type="ECO:0000313" key="2">
    <source>
        <dbReference type="EMBL" id="GII00790.1"/>
    </source>
</evidence>
<comment type="caution">
    <text evidence="2">The sequence shown here is derived from an EMBL/GenBank/DDBJ whole genome shotgun (WGS) entry which is preliminary data.</text>
</comment>
<accession>A0A8J3WSX4</accession>
<name>A0A8J3WSX4_9ACTN</name>
<evidence type="ECO:0000313" key="3">
    <source>
        <dbReference type="Proteomes" id="UP000634476"/>
    </source>
</evidence>
<proteinExistence type="predicted"/>
<keyword evidence="1" id="KW-0472">Membrane</keyword>
<reference evidence="2" key="1">
    <citation type="submission" date="2021-01" db="EMBL/GenBank/DDBJ databases">
        <title>Whole genome shotgun sequence of Planobispora takensis NBRC 109077.</title>
        <authorList>
            <person name="Komaki H."/>
            <person name="Tamura T."/>
        </authorList>
    </citation>
    <scope>NUCLEOTIDE SEQUENCE</scope>
    <source>
        <strain evidence="2">NBRC 109077</strain>
    </source>
</reference>